<keyword evidence="1" id="KW-1133">Transmembrane helix</keyword>
<name>A0A813C9C3_9DINO</name>
<sequence length="119" mass="13094">MVGTWLGRKLLAPDTDKPPDGYRTSLKLAEIALSPLKIILEPFVAGAYYQKNIFKRFIQRALWSPVANSKYNFLGYFLAIGIPVVFVVLLAGSLVSLVAFTFIILGLIYLGTLLKDGAT</sequence>
<keyword evidence="1" id="KW-0812">Transmembrane</keyword>
<protein>
    <submittedName>
        <fullName evidence="2">Uncharacterized protein</fullName>
    </submittedName>
</protein>
<evidence type="ECO:0000313" key="3">
    <source>
        <dbReference type="Proteomes" id="UP000601435"/>
    </source>
</evidence>
<evidence type="ECO:0000256" key="1">
    <source>
        <dbReference type="SAM" id="Phobius"/>
    </source>
</evidence>
<proteinExistence type="predicted"/>
<keyword evidence="3" id="KW-1185">Reference proteome</keyword>
<accession>A0A813C9C3</accession>
<dbReference type="AlphaFoldDB" id="A0A813C9C3"/>
<feature type="transmembrane region" description="Helical" evidence="1">
    <location>
        <begin position="97"/>
        <end position="114"/>
    </location>
</feature>
<keyword evidence="1" id="KW-0472">Membrane</keyword>
<feature type="non-terminal residue" evidence="2">
    <location>
        <position position="1"/>
    </location>
</feature>
<dbReference type="Proteomes" id="UP000601435">
    <property type="component" value="Unassembled WGS sequence"/>
</dbReference>
<organism evidence="2 3">
    <name type="scientific">Symbiodinium necroappetens</name>
    <dbReference type="NCBI Taxonomy" id="1628268"/>
    <lineage>
        <taxon>Eukaryota</taxon>
        <taxon>Sar</taxon>
        <taxon>Alveolata</taxon>
        <taxon>Dinophyceae</taxon>
        <taxon>Suessiales</taxon>
        <taxon>Symbiodiniaceae</taxon>
        <taxon>Symbiodinium</taxon>
    </lineage>
</organism>
<feature type="transmembrane region" description="Helical" evidence="1">
    <location>
        <begin position="71"/>
        <end position="91"/>
    </location>
</feature>
<reference evidence="2" key="1">
    <citation type="submission" date="2021-02" db="EMBL/GenBank/DDBJ databases">
        <authorList>
            <person name="Dougan E. K."/>
            <person name="Rhodes N."/>
            <person name="Thang M."/>
            <person name="Chan C."/>
        </authorList>
    </citation>
    <scope>NUCLEOTIDE SEQUENCE</scope>
</reference>
<gene>
    <name evidence="2" type="ORF">SNEC2469_LOCUS34123</name>
</gene>
<evidence type="ECO:0000313" key="2">
    <source>
        <dbReference type="EMBL" id="CAE7941033.1"/>
    </source>
</evidence>
<dbReference type="EMBL" id="CAJNJA010092942">
    <property type="protein sequence ID" value="CAE7941033.1"/>
    <property type="molecule type" value="Genomic_DNA"/>
</dbReference>
<comment type="caution">
    <text evidence="2">The sequence shown here is derived from an EMBL/GenBank/DDBJ whole genome shotgun (WGS) entry which is preliminary data.</text>
</comment>